<dbReference type="PIRSF" id="PIRSF006004">
    <property type="entry name" value="CHP00048"/>
    <property type="match status" value="1"/>
</dbReference>
<evidence type="ECO:0000256" key="1">
    <source>
        <dbReference type="ARBA" id="ARBA00001966"/>
    </source>
</evidence>
<comment type="subcellular location">
    <subcellularLocation>
        <location evidence="2">Cytoplasm</location>
    </subcellularLocation>
</comment>
<dbReference type="PANTHER" id="PTHR30544:SF5">
    <property type="entry name" value="RADICAL SAM CORE DOMAIN-CONTAINING PROTEIN"/>
    <property type="match status" value="1"/>
</dbReference>
<keyword evidence="5 12" id="KW-0489">Methyltransferase</keyword>
<accession>A0A1J5TAX0</accession>
<dbReference type="InterPro" id="IPR004383">
    <property type="entry name" value="rRNA_lsu_MTrfase_RlmN/Cfr"/>
</dbReference>
<evidence type="ECO:0000256" key="4">
    <source>
        <dbReference type="ARBA" id="ARBA00022490"/>
    </source>
</evidence>
<dbReference type="InterPro" id="IPR007197">
    <property type="entry name" value="rSAM"/>
</dbReference>
<evidence type="ECO:0000256" key="9">
    <source>
        <dbReference type="ARBA" id="ARBA00023004"/>
    </source>
</evidence>
<dbReference type="PANTHER" id="PTHR30544">
    <property type="entry name" value="23S RRNA METHYLTRANSFERASE"/>
    <property type="match status" value="1"/>
</dbReference>
<sequence length="350" mass="38320">MPTLADYRIPEFQEDLVSWGFKPSHAGRVLRRYFEAAGRVPWDELRVPGALRERLARERAEFSSSVVSRQTASDGTVKLLLRYPDGRSVEAVMMSDYREDRVAGCLSTQAGCAMGCDFCATAQGGLERNLTPGEIVEQFLRLRSEAAAVGKTLRTIVFMGMGEPMHNYDAVLEAVRRIGGAELGALGWRQLTVSTVGVVAGIDRLATEGLRVNLAVSLHAPDDETRAHLLPTGRRFAIGDILAAADRYQAASGLPVIVQYCLLKDVNDSPAQAAMLADLLSRRRMHVNLLHYNPTGPGLSGRSYEACPLERMDEFIAVLRSRGVVAHFRRPRGRDISAACGQLRAGEARV</sequence>
<evidence type="ECO:0000256" key="6">
    <source>
        <dbReference type="ARBA" id="ARBA00022679"/>
    </source>
</evidence>
<dbReference type="AlphaFoldDB" id="A0A1J5TAX0"/>
<evidence type="ECO:0000256" key="3">
    <source>
        <dbReference type="ARBA" id="ARBA00022485"/>
    </source>
</evidence>
<protein>
    <submittedName>
        <fullName evidence="12">Putative dual-specificity RNA methyltransferase RlmN</fullName>
        <ecNumber evidence="12">2.1.1.-</ecNumber>
        <ecNumber evidence="12">2.1.1.192</ecNumber>
    </submittedName>
</protein>
<dbReference type="GO" id="GO:0051539">
    <property type="term" value="F:4 iron, 4 sulfur cluster binding"/>
    <property type="evidence" value="ECO:0007669"/>
    <property type="project" value="UniProtKB-KW"/>
</dbReference>
<evidence type="ECO:0000256" key="5">
    <source>
        <dbReference type="ARBA" id="ARBA00022603"/>
    </source>
</evidence>
<evidence type="ECO:0000256" key="10">
    <source>
        <dbReference type="ARBA" id="ARBA00023014"/>
    </source>
</evidence>
<keyword evidence="8" id="KW-0479">Metal-binding</keyword>
<name>A0A1J5TAX0_9ZZZZ</name>
<dbReference type="InterPro" id="IPR013785">
    <property type="entry name" value="Aldolase_TIM"/>
</dbReference>
<comment type="caution">
    <text evidence="12">The sequence shown here is derived from an EMBL/GenBank/DDBJ whole genome shotgun (WGS) entry which is preliminary data.</text>
</comment>
<dbReference type="Pfam" id="PF04055">
    <property type="entry name" value="Radical_SAM"/>
    <property type="match status" value="1"/>
</dbReference>
<dbReference type="GO" id="GO:0046872">
    <property type="term" value="F:metal ion binding"/>
    <property type="evidence" value="ECO:0007669"/>
    <property type="project" value="UniProtKB-KW"/>
</dbReference>
<dbReference type="PROSITE" id="PS51918">
    <property type="entry name" value="RADICAL_SAM"/>
    <property type="match status" value="1"/>
</dbReference>
<gene>
    <name evidence="12" type="primary">rlmN_2</name>
    <name evidence="12" type="ORF">GALL_52520</name>
</gene>
<dbReference type="SFLD" id="SFLDF00275">
    <property type="entry name" value="adenosine_C2_methyltransferase"/>
    <property type="match status" value="1"/>
</dbReference>
<dbReference type="GO" id="GO:0030488">
    <property type="term" value="P:tRNA methylation"/>
    <property type="evidence" value="ECO:0007669"/>
    <property type="project" value="TreeGrafter"/>
</dbReference>
<feature type="domain" description="Radical SAM core" evidence="11">
    <location>
        <begin position="98"/>
        <end position="325"/>
    </location>
</feature>
<dbReference type="SFLD" id="SFLDG01062">
    <property type="entry name" value="methyltransferase_(Class_A)"/>
    <property type="match status" value="1"/>
</dbReference>
<evidence type="ECO:0000256" key="8">
    <source>
        <dbReference type="ARBA" id="ARBA00022723"/>
    </source>
</evidence>
<dbReference type="GO" id="GO:0070475">
    <property type="term" value="P:rRNA base methylation"/>
    <property type="evidence" value="ECO:0007669"/>
    <property type="project" value="TreeGrafter"/>
</dbReference>
<dbReference type="GO" id="GO:0005737">
    <property type="term" value="C:cytoplasm"/>
    <property type="evidence" value="ECO:0007669"/>
    <property type="project" value="UniProtKB-SubCell"/>
</dbReference>
<keyword evidence="10" id="KW-0411">Iron-sulfur</keyword>
<dbReference type="GO" id="GO:0008173">
    <property type="term" value="F:RNA methyltransferase activity"/>
    <property type="evidence" value="ECO:0007669"/>
    <property type="project" value="InterPro"/>
</dbReference>
<comment type="cofactor">
    <cofactor evidence="1">
        <name>[4Fe-4S] cluster</name>
        <dbReference type="ChEBI" id="CHEBI:49883"/>
    </cofactor>
</comment>
<evidence type="ECO:0000256" key="2">
    <source>
        <dbReference type="ARBA" id="ARBA00004496"/>
    </source>
</evidence>
<evidence type="ECO:0000259" key="11">
    <source>
        <dbReference type="PROSITE" id="PS51918"/>
    </source>
</evidence>
<keyword evidence="9" id="KW-0408">Iron</keyword>
<dbReference type="InterPro" id="IPR040072">
    <property type="entry name" value="Methyltransferase_A"/>
</dbReference>
<dbReference type="EMBL" id="MLJW01000014">
    <property type="protein sequence ID" value="OIR13437.1"/>
    <property type="molecule type" value="Genomic_DNA"/>
</dbReference>
<dbReference type="Gene3D" id="3.20.20.70">
    <property type="entry name" value="Aldolase class I"/>
    <property type="match status" value="1"/>
</dbReference>
<evidence type="ECO:0000313" key="12">
    <source>
        <dbReference type="EMBL" id="OIR13437.1"/>
    </source>
</evidence>
<reference evidence="12" key="1">
    <citation type="submission" date="2016-10" db="EMBL/GenBank/DDBJ databases">
        <title>Sequence of Gallionella enrichment culture.</title>
        <authorList>
            <person name="Poehlein A."/>
            <person name="Muehling M."/>
            <person name="Daniel R."/>
        </authorList>
    </citation>
    <scope>NUCLEOTIDE SEQUENCE</scope>
</reference>
<organism evidence="12">
    <name type="scientific">mine drainage metagenome</name>
    <dbReference type="NCBI Taxonomy" id="410659"/>
    <lineage>
        <taxon>unclassified sequences</taxon>
        <taxon>metagenomes</taxon>
        <taxon>ecological metagenomes</taxon>
    </lineage>
</organism>
<dbReference type="SFLD" id="SFLDS00029">
    <property type="entry name" value="Radical_SAM"/>
    <property type="match status" value="1"/>
</dbReference>
<keyword evidence="7" id="KW-0949">S-adenosyl-L-methionine</keyword>
<evidence type="ECO:0000256" key="7">
    <source>
        <dbReference type="ARBA" id="ARBA00022691"/>
    </source>
</evidence>
<keyword evidence="4" id="KW-0963">Cytoplasm</keyword>
<dbReference type="EC" id="2.1.1.192" evidence="12"/>
<keyword evidence="3" id="KW-0004">4Fe-4S</keyword>
<dbReference type="InterPro" id="IPR058240">
    <property type="entry name" value="rSAM_sf"/>
</dbReference>
<dbReference type="SUPFAM" id="SSF102114">
    <property type="entry name" value="Radical SAM enzymes"/>
    <property type="match status" value="1"/>
</dbReference>
<proteinExistence type="predicted"/>
<dbReference type="EC" id="2.1.1.-" evidence="12"/>
<dbReference type="CDD" id="cd01335">
    <property type="entry name" value="Radical_SAM"/>
    <property type="match status" value="1"/>
</dbReference>
<keyword evidence="6 12" id="KW-0808">Transferase</keyword>